<dbReference type="PIRSF" id="PIRSF001093">
    <property type="entry name" value="B-hxosamndse_ab_euk"/>
    <property type="match status" value="1"/>
</dbReference>
<dbReference type="SUPFAM" id="SSF55545">
    <property type="entry name" value="beta-N-acetylhexosaminidase-like domain"/>
    <property type="match status" value="1"/>
</dbReference>
<dbReference type="PANTHER" id="PTHR22600:SF58">
    <property type="entry name" value="BETA-HEXOSAMINIDASE"/>
    <property type="match status" value="1"/>
</dbReference>
<dbReference type="Pfam" id="PF00728">
    <property type="entry name" value="Glyco_hydro_20"/>
    <property type="match status" value="1"/>
</dbReference>
<dbReference type="CDD" id="cd06562">
    <property type="entry name" value="GH20_HexA_HexB-like"/>
    <property type="match status" value="1"/>
</dbReference>
<keyword evidence="4 7" id="KW-0378">Hydrolase</keyword>
<evidence type="ECO:0000313" key="12">
    <source>
        <dbReference type="EMBL" id="KAK8113898.1"/>
    </source>
</evidence>
<protein>
    <recommendedName>
        <fullName evidence="7">Beta-hexosaminidase</fullName>
        <ecNumber evidence="7">3.2.1.52</ecNumber>
    </recommendedName>
</protein>
<evidence type="ECO:0000256" key="1">
    <source>
        <dbReference type="ARBA" id="ARBA00001231"/>
    </source>
</evidence>
<feature type="domain" description="Glycoside hydrolase family 20 catalytic" evidence="10">
    <location>
        <begin position="225"/>
        <end position="564"/>
    </location>
</feature>
<proteinExistence type="inferred from homology"/>
<gene>
    <name evidence="12" type="ORF">PG999_005967</name>
</gene>
<accession>A0AAW0QTB6</accession>
<dbReference type="EMBL" id="JAQQWP010000006">
    <property type="protein sequence ID" value="KAK8113898.1"/>
    <property type="molecule type" value="Genomic_DNA"/>
</dbReference>
<dbReference type="Gene3D" id="3.20.20.80">
    <property type="entry name" value="Glycosidases"/>
    <property type="match status" value="1"/>
</dbReference>
<keyword evidence="13" id="KW-1185">Reference proteome</keyword>
<dbReference type="GO" id="GO:0030203">
    <property type="term" value="P:glycosaminoglycan metabolic process"/>
    <property type="evidence" value="ECO:0007669"/>
    <property type="project" value="TreeGrafter"/>
</dbReference>
<evidence type="ECO:0000256" key="9">
    <source>
        <dbReference type="SAM" id="SignalP"/>
    </source>
</evidence>
<dbReference type="Pfam" id="PF14845">
    <property type="entry name" value="Glycohydro_20b2"/>
    <property type="match status" value="1"/>
</dbReference>
<dbReference type="Gene3D" id="3.30.379.10">
    <property type="entry name" value="Chitobiase/beta-hexosaminidase domain 2-like"/>
    <property type="match status" value="1"/>
</dbReference>
<evidence type="ECO:0000256" key="4">
    <source>
        <dbReference type="ARBA" id="ARBA00022801"/>
    </source>
</evidence>
<feature type="active site" description="Proton donor" evidence="8">
    <location>
        <position position="386"/>
    </location>
</feature>
<evidence type="ECO:0000256" key="8">
    <source>
        <dbReference type="PIRSR" id="PIRSR001093-1"/>
    </source>
</evidence>
<feature type="domain" description="Beta-hexosaminidase eukaryotic type N-terminal" evidence="11">
    <location>
        <begin position="28"/>
        <end position="201"/>
    </location>
</feature>
<dbReference type="InterPro" id="IPR029019">
    <property type="entry name" value="HEX_eukaryotic_N"/>
</dbReference>
<evidence type="ECO:0000259" key="10">
    <source>
        <dbReference type="Pfam" id="PF00728"/>
    </source>
</evidence>
<dbReference type="InterPro" id="IPR017853">
    <property type="entry name" value="GH"/>
</dbReference>
<evidence type="ECO:0000256" key="5">
    <source>
        <dbReference type="ARBA" id="ARBA00023180"/>
    </source>
</evidence>
<dbReference type="SUPFAM" id="SSF51445">
    <property type="entry name" value="(Trans)glycosidases"/>
    <property type="match status" value="1"/>
</dbReference>
<organism evidence="12 13">
    <name type="scientific">Apiospora kogelbergensis</name>
    <dbReference type="NCBI Taxonomy" id="1337665"/>
    <lineage>
        <taxon>Eukaryota</taxon>
        <taxon>Fungi</taxon>
        <taxon>Dikarya</taxon>
        <taxon>Ascomycota</taxon>
        <taxon>Pezizomycotina</taxon>
        <taxon>Sordariomycetes</taxon>
        <taxon>Xylariomycetidae</taxon>
        <taxon>Amphisphaeriales</taxon>
        <taxon>Apiosporaceae</taxon>
        <taxon>Apiospora</taxon>
    </lineage>
</organism>
<dbReference type="GO" id="GO:0016231">
    <property type="term" value="F:beta-N-acetylglucosaminidase activity"/>
    <property type="evidence" value="ECO:0007669"/>
    <property type="project" value="TreeGrafter"/>
</dbReference>
<dbReference type="GO" id="GO:0016020">
    <property type="term" value="C:membrane"/>
    <property type="evidence" value="ECO:0007669"/>
    <property type="project" value="TreeGrafter"/>
</dbReference>
<dbReference type="PRINTS" id="PR00738">
    <property type="entry name" value="GLHYDRLASE20"/>
</dbReference>
<feature type="chain" id="PRO_5043329050" description="Beta-hexosaminidase" evidence="9">
    <location>
        <begin position="28"/>
        <end position="616"/>
    </location>
</feature>
<dbReference type="InterPro" id="IPR029018">
    <property type="entry name" value="Hex-like_dom2"/>
</dbReference>
<name>A0AAW0QTB6_9PEZI</name>
<keyword evidence="5" id="KW-0325">Glycoprotein</keyword>
<feature type="signal peptide" evidence="9">
    <location>
        <begin position="1"/>
        <end position="27"/>
    </location>
</feature>
<keyword evidence="3 9" id="KW-0732">Signal</keyword>
<evidence type="ECO:0000256" key="2">
    <source>
        <dbReference type="ARBA" id="ARBA00006285"/>
    </source>
</evidence>
<dbReference type="EC" id="3.2.1.52" evidence="7"/>
<dbReference type="FunFam" id="3.20.20.80:FF:000063">
    <property type="entry name" value="Beta-hexosaminidase"/>
    <property type="match status" value="1"/>
</dbReference>
<comment type="similarity">
    <text evidence="2 7">Belongs to the glycosyl hydrolase 20 family.</text>
</comment>
<keyword evidence="6 7" id="KW-0326">Glycosidase</keyword>
<dbReference type="InterPro" id="IPR025705">
    <property type="entry name" value="Beta_hexosaminidase_sua/sub"/>
</dbReference>
<evidence type="ECO:0000313" key="13">
    <source>
        <dbReference type="Proteomes" id="UP001392437"/>
    </source>
</evidence>
<dbReference type="Proteomes" id="UP001392437">
    <property type="component" value="Unassembled WGS sequence"/>
</dbReference>
<dbReference type="InterPro" id="IPR015883">
    <property type="entry name" value="Glyco_hydro_20_cat"/>
</dbReference>
<evidence type="ECO:0000256" key="3">
    <source>
        <dbReference type="ARBA" id="ARBA00022729"/>
    </source>
</evidence>
<sequence>MHLFGGSRLWLSACLVILVSVISPVQAIWPAPSNITTGQATLWIKHGVFVTYNGGIVCWSSLSPAPSCVFESSSTNEKPSMLQLPWNYGFVPPGPRFSSRDIVTGGVSRALDAILNKNFVPWKLYARNKVQETEAEHGKPKTYVTKLEITQTGKDSDRTWKPVAGEVDESYSLTLDDKGTAKIHAVSAVGVLRALESFTQLFFKHSQGSIYTSLAPVAITDAPTYPHRGILMDVARNWYPVENIFRTLDAMSWNKMNRLHIHVTDSQAWPLEIPSMPELAQNGAYAKGLTYSPSDIRAIQTYAIHRGIEVIFEIDTPGHIGIVAESYPDLITGWGAEPWTTYCAEPPCGQFRLNEPKVDKFLDKLMDDLLPRLSPYTAYFHTGGDEVNFQEYLLDPTVGTNDTAVIGPLIQKFTDKNHARVRKAGLIPFVWEEIPASYNVSIGKDVVVQSWLGGTAIKDLTAKGHKVIDSNYNYWYLDCGRGAWLTFQNGDAYDANYPFNDWCGPTKSWGLIYSHDPRANLTEEQAKLVLGGEVAAWSEEIDETNIDNILWPRSSAAGEVLWSGRTVNGQNRSQIEAAPRLNEFRERMVARGVQAAPITMVFCTQGMNGSTCELPM</sequence>
<dbReference type="AlphaFoldDB" id="A0AAW0QTB6"/>
<comment type="catalytic activity">
    <reaction evidence="1 7">
        <text>Hydrolysis of terminal non-reducing N-acetyl-D-hexosamine residues in N-acetyl-beta-D-hexosaminides.</text>
        <dbReference type="EC" id="3.2.1.52"/>
    </reaction>
</comment>
<reference evidence="12 13" key="1">
    <citation type="submission" date="2023-01" db="EMBL/GenBank/DDBJ databases">
        <title>Analysis of 21 Apiospora genomes using comparative genomics revels a genus with tremendous synthesis potential of carbohydrate active enzymes and secondary metabolites.</title>
        <authorList>
            <person name="Sorensen T."/>
        </authorList>
    </citation>
    <scope>NUCLEOTIDE SEQUENCE [LARGE SCALE GENOMIC DNA]</scope>
    <source>
        <strain evidence="12 13">CBS 117206</strain>
    </source>
</reference>
<dbReference type="PANTHER" id="PTHR22600">
    <property type="entry name" value="BETA-HEXOSAMINIDASE"/>
    <property type="match status" value="1"/>
</dbReference>
<evidence type="ECO:0000256" key="7">
    <source>
        <dbReference type="PIRNR" id="PIRNR001093"/>
    </source>
</evidence>
<comment type="caution">
    <text evidence="12">The sequence shown here is derived from an EMBL/GenBank/DDBJ whole genome shotgun (WGS) entry which is preliminary data.</text>
</comment>
<evidence type="ECO:0000256" key="6">
    <source>
        <dbReference type="ARBA" id="ARBA00023295"/>
    </source>
</evidence>
<evidence type="ECO:0000259" key="11">
    <source>
        <dbReference type="Pfam" id="PF14845"/>
    </source>
</evidence>
<dbReference type="GO" id="GO:0005975">
    <property type="term" value="P:carbohydrate metabolic process"/>
    <property type="evidence" value="ECO:0007669"/>
    <property type="project" value="InterPro"/>
</dbReference>